<dbReference type="GO" id="GO:0044341">
    <property type="term" value="P:sodium-dependent phosphate transport"/>
    <property type="evidence" value="ECO:0007669"/>
    <property type="project" value="InterPro"/>
</dbReference>
<feature type="transmembrane region" description="Helical" evidence="6">
    <location>
        <begin position="130"/>
        <end position="149"/>
    </location>
</feature>
<dbReference type="EMBL" id="EU592039">
    <property type="protein sequence ID" value="AAD31603.2"/>
    <property type="molecule type" value="Genomic_DNA"/>
</dbReference>
<dbReference type="GO" id="GO:0005886">
    <property type="term" value="C:plasma membrane"/>
    <property type="evidence" value="ECO:0007669"/>
    <property type="project" value="UniProtKB-SubCell"/>
</dbReference>
<dbReference type="NCBIfam" id="NF037997">
    <property type="entry name" value="Na_Pi_symport"/>
    <property type="match status" value="1"/>
</dbReference>
<gene>
    <name evidence="8" type="primary">BC029</name>
</gene>
<keyword evidence="5 6" id="KW-0472">Membrane</keyword>
<evidence type="ECO:0000256" key="6">
    <source>
        <dbReference type="SAM" id="Phobius"/>
    </source>
</evidence>
<evidence type="ECO:0000313" key="8">
    <source>
        <dbReference type="EMBL" id="AAD31603.2"/>
    </source>
</evidence>
<evidence type="ECO:0000256" key="1">
    <source>
        <dbReference type="ARBA" id="ARBA00004651"/>
    </source>
</evidence>
<dbReference type="InterPro" id="IPR038078">
    <property type="entry name" value="PhoU-like_sf"/>
</dbReference>
<proteinExistence type="predicted"/>
<keyword evidence="8" id="KW-0614">Plasmid</keyword>
<feature type="transmembrane region" description="Helical" evidence="6">
    <location>
        <begin position="161"/>
        <end position="179"/>
    </location>
</feature>
<comment type="subcellular location">
    <subcellularLocation>
        <location evidence="1">Cell membrane</location>
        <topology evidence="1">Multi-pass membrane protein</topology>
    </subcellularLocation>
</comment>
<dbReference type="Gene3D" id="1.20.58.220">
    <property type="entry name" value="Phosphate transport system protein phou homolog 2, domain 2"/>
    <property type="match status" value="1"/>
</dbReference>
<dbReference type="InterPro" id="IPR003841">
    <property type="entry name" value="Na/Pi_transpt"/>
</dbReference>
<geneLocation type="plasmid" evidence="8">
    <name>pAtK84b</name>
</geneLocation>
<organism evidence="8">
    <name type="scientific">Rhizobium rhizogenes (strain K84 / ATCC BAA-868)</name>
    <name type="common">Agrobacterium radiobacter</name>
    <dbReference type="NCBI Taxonomy" id="311403"/>
    <lineage>
        <taxon>Bacteria</taxon>
        <taxon>Pseudomonadati</taxon>
        <taxon>Pseudomonadota</taxon>
        <taxon>Alphaproteobacteria</taxon>
        <taxon>Hyphomicrobiales</taxon>
        <taxon>Rhizobiaceae</taxon>
        <taxon>Rhizobium/Agrobacterium group</taxon>
        <taxon>Rhizobium</taxon>
    </lineage>
</organism>
<evidence type="ECO:0000256" key="4">
    <source>
        <dbReference type="ARBA" id="ARBA00022989"/>
    </source>
</evidence>
<protein>
    <submittedName>
        <fullName evidence="8">Putative Na+/phosphate symporter</fullName>
    </submittedName>
</protein>
<keyword evidence="4 6" id="KW-1133">Transmembrane helix</keyword>
<evidence type="ECO:0000256" key="2">
    <source>
        <dbReference type="ARBA" id="ARBA00022475"/>
    </source>
</evidence>
<accession>Q9WWA8</accession>
<evidence type="ECO:0000259" key="7">
    <source>
        <dbReference type="Pfam" id="PF01895"/>
    </source>
</evidence>
<dbReference type="Pfam" id="PF01895">
    <property type="entry name" value="PhoU"/>
    <property type="match status" value="1"/>
</dbReference>
<feature type="transmembrane region" description="Helical" evidence="6">
    <location>
        <begin position="51"/>
        <end position="75"/>
    </location>
</feature>
<keyword evidence="2" id="KW-1003">Cell membrane</keyword>
<feature type="domain" description="PhoU" evidence="7">
    <location>
        <begin position="447"/>
        <end position="530"/>
    </location>
</feature>
<reference evidence="8" key="2">
    <citation type="submission" date="2008-03" db="EMBL/GenBank/DDBJ databases">
        <title>Agrocinopine A and B catabolic locus from Rhizobium rhizogenes strain K84.</title>
        <authorList>
            <person name="Farrand S.K."/>
        </authorList>
    </citation>
    <scope>NUCLEOTIDE SEQUENCE</scope>
    <source>
        <strain evidence="8">K84</strain>
        <plasmid evidence="8">pAtK84b</plasmid>
    </source>
</reference>
<dbReference type="PANTHER" id="PTHR10010:SF46">
    <property type="entry name" value="SODIUM-DEPENDENT PHOSPHATE TRANSPORT PROTEIN 2B"/>
    <property type="match status" value="1"/>
</dbReference>
<name>Q9WWA8_RHIR8</name>
<evidence type="ECO:0000256" key="5">
    <source>
        <dbReference type="ARBA" id="ARBA00023136"/>
    </source>
</evidence>
<evidence type="ECO:0000256" key="3">
    <source>
        <dbReference type="ARBA" id="ARBA00022692"/>
    </source>
</evidence>
<sequence length="553" mass="59516">MESTIVMINLLGAVALLLFGLSQVKDGATRALGARLRSGLATGTRSSPRSFLSGFVATVALQSSTATALMVSAFVERELIKPRMAQVVLLGANVGTAVTAWIVATGIEWISPVLLFLGIILHRSGSTSRQGAGAALIGIALMLLSLHLLSTATELLRHSPALAAFIGLLDNAWPVAMILRSRHCLRVIVKPRRLILILSLTSAGMPSGGLIVALVLGANLGGAIPPVIASLSGSSAARRVTLGNLIVRAIGCLLTLPIAQSLAEWLALIPLPPSKLPVDAHLAFNLALAALAWPCSRLIARWMAVLIPDQTRAENTPNYLDTDELSTPVVALASAAREVLGVGDIIEKMLLKGFRCLRPEHHRETDGHSLSRASGRSVAAAEIKVYLSKLGRNGLSEEEGRRSIVIIDYAINLEHIGDIIEKGLVPEVTKKVAQGLKFSDDGFEELQQLFQLTIDNLRIAQTILITRDIKLATQLMERKIDVRRMEKRSSERHLERLRDGRADSLQTSSLHLDILRDLKRINAHITSVAHPIMDEEGLLGESRLLTSNSAPDA</sequence>
<feature type="transmembrane region" description="Helical" evidence="6">
    <location>
        <begin position="87"/>
        <end position="110"/>
    </location>
</feature>
<dbReference type="Pfam" id="PF02690">
    <property type="entry name" value="Na_Pi_cotrans"/>
    <property type="match status" value="1"/>
</dbReference>
<dbReference type="GO" id="GO:0005436">
    <property type="term" value="F:sodium:phosphate symporter activity"/>
    <property type="evidence" value="ECO:0007669"/>
    <property type="project" value="InterPro"/>
</dbReference>
<dbReference type="PANTHER" id="PTHR10010">
    <property type="entry name" value="SOLUTE CARRIER FAMILY 34 SODIUM PHOSPHATE , MEMBER 2-RELATED"/>
    <property type="match status" value="1"/>
</dbReference>
<keyword evidence="3 6" id="KW-0812">Transmembrane</keyword>
<dbReference type="AlphaFoldDB" id="Q9WWA8"/>
<feature type="transmembrane region" description="Helical" evidence="6">
    <location>
        <begin position="194"/>
        <end position="224"/>
    </location>
</feature>
<dbReference type="NCBIfam" id="TIGR01013">
    <property type="entry name" value="2a58"/>
    <property type="match status" value="1"/>
</dbReference>
<reference evidence="8" key="1">
    <citation type="journal article" date="2002" name="J. Bacteriol.">
        <title>Two opines control conjugal transfer of an Agrobacterium plasmid by regulating expression of separate copies of the quorum-sensing activator gene traR.</title>
        <authorList>
            <person name="Oger P."/>
            <person name="Farrand S.K."/>
        </authorList>
    </citation>
    <scope>NUCLEOTIDE SEQUENCE</scope>
    <source>
        <strain evidence="8">K84</strain>
        <plasmid evidence="8">pAtK84b</plasmid>
    </source>
</reference>
<dbReference type="SUPFAM" id="SSF109755">
    <property type="entry name" value="PhoU-like"/>
    <property type="match status" value="1"/>
</dbReference>
<dbReference type="InterPro" id="IPR026022">
    <property type="entry name" value="PhoU_dom"/>
</dbReference>